<keyword evidence="5" id="KW-1185">Reference proteome</keyword>
<dbReference type="Proteomes" id="UP000242877">
    <property type="component" value="Unassembled WGS sequence"/>
</dbReference>
<sequence length="153" mass="16612">MSRRHAPLEGSPNYVVNASSVADIQLAVNFARNTNFRLVVEDISHDFLGRSTGKYALSVWTRHLKSIDYVPDYSTELYIGPILEIDSGVQASELYEFANRNIIIVIGGRGETVGVMGGHILGSGHPPLSSIYGLAVDQTIALEAIHPNGTFTI</sequence>
<dbReference type="Pfam" id="PF01565">
    <property type="entry name" value="FAD_binding_4"/>
    <property type="match status" value="1"/>
</dbReference>
<protein>
    <submittedName>
        <fullName evidence="4">FAD-binding, type 2</fullName>
    </submittedName>
</protein>
<dbReference type="InterPro" id="IPR050432">
    <property type="entry name" value="FAD-linked_Oxidoreductases_BP"/>
</dbReference>
<dbReference type="OrthoDB" id="9983560at2759"/>
<evidence type="ECO:0000259" key="3">
    <source>
        <dbReference type="PROSITE" id="PS51387"/>
    </source>
</evidence>
<dbReference type="GO" id="GO:0071949">
    <property type="term" value="F:FAD binding"/>
    <property type="evidence" value="ECO:0007669"/>
    <property type="project" value="InterPro"/>
</dbReference>
<accession>A0A167V3W1</accession>
<dbReference type="InterPro" id="IPR016166">
    <property type="entry name" value="FAD-bd_PCMH"/>
</dbReference>
<dbReference type="InterPro" id="IPR006094">
    <property type="entry name" value="Oxid_FAD_bind_N"/>
</dbReference>
<dbReference type="EMBL" id="AZGZ01000041">
    <property type="protein sequence ID" value="KZZ87009.1"/>
    <property type="molecule type" value="Genomic_DNA"/>
</dbReference>
<evidence type="ECO:0000313" key="4">
    <source>
        <dbReference type="EMBL" id="KZZ87009.1"/>
    </source>
</evidence>
<name>A0A167V3W1_9EURO</name>
<dbReference type="PANTHER" id="PTHR13878">
    <property type="entry name" value="GULONOLACTONE OXIDASE"/>
    <property type="match status" value="1"/>
</dbReference>
<comment type="similarity">
    <text evidence="1">Belongs to the oxygen-dependent FAD-linked oxidoreductase family.</text>
</comment>
<comment type="caution">
    <text evidence="4">The sequence shown here is derived from an EMBL/GenBank/DDBJ whole genome shotgun (WGS) entry which is preliminary data.</text>
</comment>
<dbReference type="InterPro" id="IPR016169">
    <property type="entry name" value="FAD-bd_PCMH_sub2"/>
</dbReference>
<feature type="domain" description="FAD-binding PCMH-type" evidence="3">
    <location>
        <begin position="8"/>
        <end position="153"/>
    </location>
</feature>
<evidence type="ECO:0000256" key="1">
    <source>
        <dbReference type="ARBA" id="ARBA00005466"/>
    </source>
</evidence>
<dbReference type="GO" id="GO:0016491">
    <property type="term" value="F:oxidoreductase activity"/>
    <property type="evidence" value="ECO:0007669"/>
    <property type="project" value="UniProtKB-KW"/>
</dbReference>
<gene>
    <name evidence="4" type="ORF">AAP_06044</name>
</gene>
<dbReference type="InterPro" id="IPR036318">
    <property type="entry name" value="FAD-bd_PCMH-like_sf"/>
</dbReference>
<dbReference type="VEuPathDB" id="FungiDB:AAP_06044"/>
<dbReference type="SUPFAM" id="SSF56176">
    <property type="entry name" value="FAD-binding/transporter-associated domain-like"/>
    <property type="match status" value="1"/>
</dbReference>
<dbReference type="PROSITE" id="PS51387">
    <property type="entry name" value="FAD_PCMH"/>
    <property type="match status" value="1"/>
</dbReference>
<organism evidence="4 5">
    <name type="scientific">Ascosphaera apis ARSEF 7405</name>
    <dbReference type="NCBI Taxonomy" id="392613"/>
    <lineage>
        <taxon>Eukaryota</taxon>
        <taxon>Fungi</taxon>
        <taxon>Dikarya</taxon>
        <taxon>Ascomycota</taxon>
        <taxon>Pezizomycotina</taxon>
        <taxon>Eurotiomycetes</taxon>
        <taxon>Eurotiomycetidae</taxon>
        <taxon>Onygenales</taxon>
        <taxon>Ascosphaeraceae</taxon>
        <taxon>Ascosphaera</taxon>
    </lineage>
</organism>
<evidence type="ECO:0000313" key="5">
    <source>
        <dbReference type="Proteomes" id="UP000242877"/>
    </source>
</evidence>
<keyword evidence="2" id="KW-0560">Oxidoreductase</keyword>
<dbReference type="AlphaFoldDB" id="A0A167V3W1"/>
<dbReference type="PANTHER" id="PTHR13878:SF91">
    <property type="entry name" value="FAD BINDING DOMAIN PROTEIN (AFU_ORTHOLOGUE AFUA_6G12070)-RELATED"/>
    <property type="match status" value="1"/>
</dbReference>
<proteinExistence type="inferred from homology"/>
<evidence type="ECO:0000256" key="2">
    <source>
        <dbReference type="ARBA" id="ARBA00023002"/>
    </source>
</evidence>
<dbReference type="Gene3D" id="3.30.465.10">
    <property type="match status" value="1"/>
</dbReference>
<reference evidence="4 5" key="1">
    <citation type="journal article" date="2016" name="Genome Biol. Evol.">
        <title>Divergent and convergent evolution of fungal pathogenicity.</title>
        <authorList>
            <person name="Shang Y."/>
            <person name="Xiao G."/>
            <person name="Zheng P."/>
            <person name="Cen K."/>
            <person name="Zhan S."/>
            <person name="Wang C."/>
        </authorList>
    </citation>
    <scope>NUCLEOTIDE SEQUENCE [LARGE SCALE GENOMIC DNA]</scope>
    <source>
        <strain evidence="4 5">ARSEF 7405</strain>
    </source>
</reference>